<dbReference type="Pfam" id="PF00293">
    <property type="entry name" value="NUDIX"/>
    <property type="match status" value="1"/>
</dbReference>
<dbReference type="STRING" id="1745343.A0A2J6PZL2"/>
<name>A0A2J6PZL2_9HELO</name>
<dbReference type="InterPro" id="IPR000086">
    <property type="entry name" value="NUDIX_hydrolase_dom"/>
</dbReference>
<evidence type="ECO:0000313" key="3">
    <source>
        <dbReference type="Proteomes" id="UP000235672"/>
    </source>
</evidence>
<proteinExistence type="predicted"/>
<dbReference type="OrthoDB" id="10261522at2759"/>
<dbReference type="InterPro" id="IPR015797">
    <property type="entry name" value="NUDIX_hydrolase-like_dom_sf"/>
</dbReference>
<dbReference type="Gene3D" id="3.90.79.10">
    <property type="entry name" value="Nucleoside Triphosphate Pyrophosphohydrolase"/>
    <property type="match status" value="1"/>
</dbReference>
<dbReference type="Proteomes" id="UP000235672">
    <property type="component" value="Unassembled WGS sequence"/>
</dbReference>
<gene>
    <name evidence="2" type="ORF">NA56DRAFT_647196</name>
</gene>
<accession>A0A2J6PZL2</accession>
<dbReference type="EMBL" id="KZ613489">
    <property type="protein sequence ID" value="PMD19485.1"/>
    <property type="molecule type" value="Genomic_DNA"/>
</dbReference>
<dbReference type="CDD" id="cd03676">
    <property type="entry name" value="NUDIX_Tnr3_like"/>
    <property type="match status" value="1"/>
</dbReference>
<dbReference type="SUPFAM" id="SSF55811">
    <property type="entry name" value="Nudix"/>
    <property type="match status" value="1"/>
</dbReference>
<evidence type="ECO:0000313" key="2">
    <source>
        <dbReference type="EMBL" id="PMD19485.1"/>
    </source>
</evidence>
<evidence type="ECO:0000259" key="1">
    <source>
        <dbReference type="PROSITE" id="PS51462"/>
    </source>
</evidence>
<feature type="domain" description="Nudix hydrolase" evidence="1">
    <location>
        <begin position="128"/>
        <end position="281"/>
    </location>
</feature>
<dbReference type="AlphaFoldDB" id="A0A2J6PZL2"/>
<dbReference type="PROSITE" id="PS51462">
    <property type="entry name" value="NUDIX"/>
    <property type="match status" value="1"/>
</dbReference>
<organism evidence="2 3">
    <name type="scientific">Hyaloscypha hepaticicola</name>
    <dbReference type="NCBI Taxonomy" id="2082293"/>
    <lineage>
        <taxon>Eukaryota</taxon>
        <taxon>Fungi</taxon>
        <taxon>Dikarya</taxon>
        <taxon>Ascomycota</taxon>
        <taxon>Pezizomycotina</taxon>
        <taxon>Leotiomycetes</taxon>
        <taxon>Helotiales</taxon>
        <taxon>Hyaloscyphaceae</taxon>
        <taxon>Hyaloscypha</taxon>
    </lineage>
</organism>
<protein>
    <recommendedName>
        <fullName evidence="1">Nudix hydrolase domain-containing protein</fullName>
    </recommendedName>
</protein>
<reference evidence="2 3" key="1">
    <citation type="submission" date="2016-05" db="EMBL/GenBank/DDBJ databases">
        <title>A degradative enzymes factory behind the ericoid mycorrhizal symbiosis.</title>
        <authorList>
            <consortium name="DOE Joint Genome Institute"/>
            <person name="Martino E."/>
            <person name="Morin E."/>
            <person name="Grelet G."/>
            <person name="Kuo A."/>
            <person name="Kohler A."/>
            <person name="Daghino S."/>
            <person name="Barry K."/>
            <person name="Choi C."/>
            <person name="Cichocki N."/>
            <person name="Clum A."/>
            <person name="Copeland A."/>
            <person name="Hainaut M."/>
            <person name="Haridas S."/>
            <person name="Labutti K."/>
            <person name="Lindquist E."/>
            <person name="Lipzen A."/>
            <person name="Khouja H.-R."/>
            <person name="Murat C."/>
            <person name="Ohm R."/>
            <person name="Olson A."/>
            <person name="Spatafora J."/>
            <person name="Veneault-Fourrey C."/>
            <person name="Henrissat B."/>
            <person name="Grigoriev I."/>
            <person name="Martin F."/>
            <person name="Perotto S."/>
        </authorList>
    </citation>
    <scope>NUCLEOTIDE SEQUENCE [LARGE SCALE GENOMIC DNA]</scope>
    <source>
        <strain evidence="2 3">UAMH 7357</strain>
    </source>
</reference>
<sequence>MATQPFDGLALLERVDTWPYYQQNPSAYKAWMADYYYFMIQGYPRPFGYMHKSILSGLNLPSAWIINHSERLLTMNHAESFHDRTQIMRATLSQAVKEGAPTSPQKFYNESLRLVSAAGEHVLNLDRSGLDPFGVVSFSAHMIGYVKSGDETRYWVPKRSASKETVPNKLDSTVAGVIRSGETPLDCMVRKIALEASIPKEYIKDHIRSCGTVSYQMAITSKGLPGCQHIISHLYEMEFSPHLVLVPDDEVEKFTLMTLDEVKMALMEGEFVANRALVWLAYFIRHGIMTPENEPNFVQICERLHRKHDLFVVP</sequence>
<keyword evidence="3" id="KW-1185">Reference proteome</keyword>